<dbReference type="Proteomes" id="UP000831701">
    <property type="component" value="Chromosome 11"/>
</dbReference>
<organism evidence="1 2">
    <name type="scientific">Scortum barcoo</name>
    <name type="common">barcoo grunter</name>
    <dbReference type="NCBI Taxonomy" id="214431"/>
    <lineage>
        <taxon>Eukaryota</taxon>
        <taxon>Metazoa</taxon>
        <taxon>Chordata</taxon>
        <taxon>Craniata</taxon>
        <taxon>Vertebrata</taxon>
        <taxon>Euteleostomi</taxon>
        <taxon>Actinopterygii</taxon>
        <taxon>Neopterygii</taxon>
        <taxon>Teleostei</taxon>
        <taxon>Neoteleostei</taxon>
        <taxon>Acanthomorphata</taxon>
        <taxon>Eupercaria</taxon>
        <taxon>Centrarchiformes</taxon>
        <taxon>Terapontoidei</taxon>
        <taxon>Terapontidae</taxon>
        <taxon>Scortum</taxon>
    </lineage>
</organism>
<dbReference type="EMBL" id="CM041541">
    <property type="protein sequence ID" value="KAI3366064.1"/>
    <property type="molecule type" value="Genomic_DNA"/>
</dbReference>
<reference evidence="1" key="1">
    <citation type="submission" date="2022-04" db="EMBL/GenBank/DDBJ databases">
        <title>Jade perch genome.</title>
        <authorList>
            <person name="Chao B."/>
        </authorList>
    </citation>
    <scope>NUCLEOTIDE SEQUENCE</scope>
    <source>
        <strain evidence="1">CB-2022</strain>
    </source>
</reference>
<evidence type="ECO:0000313" key="1">
    <source>
        <dbReference type="EMBL" id="KAI3366064.1"/>
    </source>
</evidence>
<accession>A0ACB8WE43</accession>
<keyword evidence="2" id="KW-1185">Reference proteome</keyword>
<evidence type="ECO:0000313" key="2">
    <source>
        <dbReference type="Proteomes" id="UP000831701"/>
    </source>
</evidence>
<gene>
    <name evidence="1" type="ORF">L3Q82_009891</name>
</gene>
<proteinExistence type="predicted"/>
<protein>
    <submittedName>
        <fullName evidence="1">Uncharacterized protein</fullName>
    </submittedName>
</protein>
<feature type="non-terminal residue" evidence="1">
    <location>
        <position position="1"/>
    </location>
</feature>
<name>A0ACB8WE43_9TELE</name>
<sequence length="291" mass="30669">SSGKGPELVREVERYRLEIVGLISTHSLGSGTQLLERGWTLHYSGVAQGGERRLSCERGSSLPCAIGLGIGLLLLFVPTLGRTAVQSTQAFLESLGGVLDSVPTGDSIVLLGTSSAHVAMKTVIPLHVAPGHPLGRRSMIDFVVVSSDLLAICLGHSGTGRPSKPQPGRSWRQKLGSGRSSGEAMEEDYRRFGLEEILANRPAPQKGEAVLCQHCLQCGWGAVDLNWGHCQTVEEILRGLLNPTNLPSSEEAEAGDSEVDSSITQSRIVTEVVRKLLGGKAPGVAKAPGGG</sequence>
<comment type="caution">
    <text evidence="1">The sequence shown here is derived from an EMBL/GenBank/DDBJ whole genome shotgun (WGS) entry which is preliminary data.</text>
</comment>